<protein>
    <submittedName>
        <fullName evidence="3">Uncharacterized protein</fullName>
    </submittedName>
</protein>
<keyword evidence="4" id="KW-1185">Reference proteome</keyword>
<reference evidence="3 4" key="1">
    <citation type="submission" date="2012-12" db="EMBL/GenBank/DDBJ databases">
        <title>Whole genome shotgun sequence of Gordonia aichiensis NBRC 108223.</title>
        <authorList>
            <person name="Isaki-Nakamura S."/>
            <person name="Hosoyama A."/>
            <person name="Tsuchikane K."/>
            <person name="Ando Y."/>
            <person name="Baba S."/>
            <person name="Ohji S."/>
            <person name="Hamada M."/>
            <person name="Tamura T."/>
            <person name="Yamazoe A."/>
            <person name="Yamazaki S."/>
            <person name="Fujita N."/>
        </authorList>
    </citation>
    <scope>NUCLEOTIDE SEQUENCE [LARGE SCALE GENOMIC DNA]</scope>
    <source>
        <strain evidence="3 4">NBRC 108223</strain>
    </source>
</reference>
<organism evidence="3 4">
    <name type="scientific">Gordonia aichiensis NBRC 108223</name>
    <dbReference type="NCBI Taxonomy" id="1220583"/>
    <lineage>
        <taxon>Bacteria</taxon>
        <taxon>Bacillati</taxon>
        <taxon>Actinomycetota</taxon>
        <taxon>Actinomycetes</taxon>
        <taxon>Mycobacteriales</taxon>
        <taxon>Gordoniaceae</taxon>
        <taxon>Gordonia</taxon>
    </lineage>
</organism>
<gene>
    <name evidence="3" type="ORF">GOACH_31_00240</name>
</gene>
<feature type="domain" description="DUF7373" evidence="2">
    <location>
        <begin position="267"/>
        <end position="391"/>
    </location>
</feature>
<dbReference type="InterPro" id="IPR056463">
    <property type="entry name" value="DUF7373_C"/>
</dbReference>
<evidence type="ECO:0000259" key="2">
    <source>
        <dbReference type="Pfam" id="PF24092"/>
    </source>
</evidence>
<dbReference type="eggNOG" id="ENOG5031VUG">
    <property type="taxonomic scope" value="Bacteria"/>
</dbReference>
<dbReference type="Proteomes" id="UP000010988">
    <property type="component" value="Unassembled WGS sequence"/>
</dbReference>
<evidence type="ECO:0000313" key="3">
    <source>
        <dbReference type="EMBL" id="GAC50820.1"/>
    </source>
</evidence>
<name>L7KPN0_9ACTN</name>
<dbReference type="AlphaFoldDB" id="L7KPN0"/>
<proteinExistence type="predicted"/>
<feature type="domain" description="DUF7373" evidence="1">
    <location>
        <begin position="44"/>
        <end position="239"/>
    </location>
</feature>
<dbReference type="Pfam" id="PF24088">
    <property type="entry name" value="DUF7373"/>
    <property type="match status" value="1"/>
</dbReference>
<accession>L7KPN0</accession>
<sequence length="397" mass="41898">MVAAAALAGCSVDGTAVSTADHSVDINALDTGKYPTAPRPTFGNATADTIGSLELSRLTDYIVAPFEIDPEVTKGIAATKPMGQGREGIADLNIPDIVNVPANDHVLYGFNASATTPTSAIREGNRRQLDNTVLRYDTPESAAAAVKQMGDATLKDGLNAEVHPSGFPGSRVFASSGETAKDSPSLSAYTAHGGWVLYTWYGVAGKDKDLLEPALREAISKQSALIDKFVPTPTKAEAQAKHLPEHHQEFDPHHILVYALPGSDPTSSGTVLGARGMALYDSQSPDTLALLTKVGSTANAVDRSTVYRATTSDGAQSIIDSKYNGARTDGRQAVAAPPHLPDVRCYDKDAGDAFAKPSCWIHVGRYAAVVSSTDRKDLYQQAAAQYVILTKADQNAN</sequence>
<comment type="caution">
    <text evidence="3">The sequence shown here is derived from an EMBL/GenBank/DDBJ whole genome shotgun (WGS) entry which is preliminary data.</text>
</comment>
<dbReference type="EMBL" id="BANR01000031">
    <property type="protein sequence ID" value="GAC50820.1"/>
    <property type="molecule type" value="Genomic_DNA"/>
</dbReference>
<dbReference type="InterPro" id="IPR055797">
    <property type="entry name" value="DUF7373"/>
</dbReference>
<evidence type="ECO:0000313" key="4">
    <source>
        <dbReference type="Proteomes" id="UP000010988"/>
    </source>
</evidence>
<dbReference type="Pfam" id="PF24092">
    <property type="entry name" value="DUF7373_C"/>
    <property type="match status" value="1"/>
</dbReference>
<evidence type="ECO:0000259" key="1">
    <source>
        <dbReference type="Pfam" id="PF24088"/>
    </source>
</evidence>